<accession>A0A5B7BAB3</accession>
<dbReference type="InterPro" id="IPR036397">
    <property type="entry name" value="RNaseH_sf"/>
</dbReference>
<dbReference type="InterPro" id="IPR002156">
    <property type="entry name" value="RNaseH_domain"/>
</dbReference>
<dbReference type="AlphaFoldDB" id="A0A5B7BAB3"/>
<name>A0A5B7BAB3_DAVIN</name>
<dbReference type="PANTHER" id="PTHR47723:SF19">
    <property type="entry name" value="POLYNUCLEOTIDYL TRANSFERASE, RIBONUCLEASE H-LIKE SUPERFAMILY PROTEIN"/>
    <property type="match status" value="1"/>
</dbReference>
<feature type="domain" description="RNase H type-1" evidence="1">
    <location>
        <begin position="12"/>
        <end position="142"/>
    </location>
</feature>
<protein>
    <submittedName>
        <fullName evidence="2">Putative LINE-type retrotransposon LIb DNA</fullName>
        <ecNumber evidence="2">2.7.11.1</ecNumber>
    </submittedName>
</protein>
<dbReference type="GO" id="GO:0003676">
    <property type="term" value="F:nucleic acid binding"/>
    <property type="evidence" value="ECO:0007669"/>
    <property type="project" value="InterPro"/>
</dbReference>
<sequence>MPAMFPKLLEAFPGFVKLNTDGSAKGNPGSAGFGGVIRDETGRWIKGFFGYIGVCSSIVAELWAIREGLRIMAELNHPYIIVESDCETAISLLKGSSLKDSAHTALLEDSWHYASKMRSCIFSHTLREGNKCADMAANMGVNQSIGLNIMESPPVEMSPLLVADMASVAFERLS</sequence>
<dbReference type="EC" id="2.7.11.1" evidence="2"/>
<evidence type="ECO:0000259" key="1">
    <source>
        <dbReference type="PROSITE" id="PS50879"/>
    </source>
</evidence>
<dbReference type="EMBL" id="GHES01035300">
    <property type="protein sequence ID" value="MPA65859.1"/>
    <property type="molecule type" value="Transcribed_RNA"/>
</dbReference>
<dbReference type="SUPFAM" id="SSF53098">
    <property type="entry name" value="Ribonuclease H-like"/>
    <property type="match status" value="1"/>
</dbReference>
<proteinExistence type="predicted"/>
<dbReference type="InterPro" id="IPR044730">
    <property type="entry name" value="RNase_H-like_dom_plant"/>
</dbReference>
<dbReference type="CDD" id="cd06222">
    <property type="entry name" value="RNase_H_like"/>
    <property type="match status" value="1"/>
</dbReference>
<dbReference type="Gene3D" id="3.30.420.10">
    <property type="entry name" value="Ribonuclease H-like superfamily/Ribonuclease H"/>
    <property type="match status" value="1"/>
</dbReference>
<dbReference type="InterPro" id="IPR012337">
    <property type="entry name" value="RNaseH-like_sf"/>
</dbReference>
<dbReference type="GO" id="GO:0004523">
    <property type="term" value="F:RNA-DNA hybrid ribonuclease activity"/>
    <property type="evidence" value="ECO:0007669"/>
    <property type="project" value="InterPro"/>
</dbReference>
<gene>
    <name evidence="2" type="ORF">Din_035300</name>
</gene>
<keyword evidence="2" id="KW-0808">Transferase</keyword>
<evidence type="ECO:0000313" key="2">
    <source>
        <dbReference type="EMBL" id="MPA65859.1"/>
    </source>
</evidence>
<reference evidence="2" key="1">
    <citation type="submission" date="2019-08" db="EMBL/GenBank/DDBJ databases">
        <title>Reference gene set and small RNA set construction with multiple tissues from Davidia involucrata Baill.</title>
        <authorList>
            <person name="Yang H."/>
            <person name="Zhou C."/>
            <person name="Li G."/>
            <person name="Wang J."/>
            <person name="Gao P."/>
            <person name="Wang M."/>
            <person name="Wang R."/>
            <person name="Zhao Y."/>
        </authorList>
    </citation>
    <scope>NUCLEOTIDE SEQUENCE</scope>
    <source>
        <tissue evidence="2">Mixed with DoveR01_LX</tissue>
    </source>
</reference>
<dbReference type="PROSITE" id="PS50879">
    <property type="entry name" value="RNASE_H_1"/>
    <property type="match status" value="1"/>
</dbReference>
<dbReference type="InterPro" id="IPR053151">
    <property type="entry name" value="RNase_H-like"/>
</dbReference>
<dbReference type="Pfam" id="PF13456">
    <property type="entry name" value="RVT_3"/>
    <property type="match status" value="1"/>
</dbReference>
<dbReference type="PANTHER" id="PTHR47723">
    <property type="entry name" value="OS05G0353850 PROTEIN"/>
    <property type="match status" value="1"/>
</dbReference>
<dbReference type="GO" id="GO:0004674">
    <property type="term" value="F:protein serine/threonine kinase activity"/>
    <property type="evidence" value="ECO:0007669"/>
    <property type="project" value="UniProtKB-EC"/>
</dbReference>
<organism evidence="2">
    <name type="scientific">Davidia involucrata</name>
    <name type="common">Dove tree</name>
    <dbReference type="NCBI Taxonomy" id="16924"/>
    <lineage>
        <taxon>Eukaryota</taxon>
        <taxon>Viridiplantae</taxon>
        <taxon>Streptophyta</taxon>
        <taxon>Embryophyta</taxon>
        <taxon>Tracheophyta</taxon>
        <taxon>Spermatophyta</taxon>
        <taxon>Magnoliopsida</taxon>
        <taxon>eudicotyledons</taxon>
        <taxon>Gunneridae</taxon>
        <taxon>Pentapetalae</taxon>
        <taxon>asterids</taxon>
        <taxon>Cornales</taxon>
        <taxon>Nyssaceae</taxon>
        <taxon>Davidia</taxon>
    </lineage>
</organism>